<dbReference type="Gene3D" id="1.10.260.40">
    <property type="entry name" value="lambda repressor-like DNA-binding domains"/>
    <property type="match status" value="1"/>
</dbReference>
<dbReference type="PROSITE" id="PS50943">
    <property type="entry name" value="HTH_CROC1"/>
    <property type="match status" value="1"/>
</dbReference>
<evidence type="ECO:0000259" key="2">
    <source>
        <dbReference type="PROSITE" id="PS50943"/>
    </source>
</evidence>
<dbReference type="SUPFAM" id="SSF47413">
    <property type="entry name" value="lambda repressor-like DNA-binding domains"/>
    <property type="match status" value="1"/>
</dbReference>
<name>A0A8S5SFF2_9CAUD</name>
<dbReference type="GO" id="GO:0003677">
    <property type="term" value="F:DNA binding"/>
    <property type="evidence" value="ECO:0007669"/>
    <property type="project" value="UniProtKB-KW"/>
</dbReference>
<keyword evidence="1" id="KW-0238">DNA-binding</keyword>
<dbReference type="Pfam" id="PF01381">
    <property type="entry name" value="HTH_3"/>
    <property type="match status" value="1"/>
</dbReference>
<dbReference type="InterPro" id="IPR001387">
    <property type="entry name" value="Cro/C1-type_HTH"/>
</dbReference>
<protein>
    <submittedName>
        <fullName evidence="3">Helix-turn-helix domain protein</fullName>
    </submittedName>
</protein>
<proteinExistence type="predicted"/>
<dbReference type="CDD" id="cd00093">
    <property type="entry name" value="HTH_XRE"/>
    <property type="match status" value="1"/>
</dbReference>
<evidence type="ECO:0000256" key="1">
    <source>
        <dbReference type="ARBA" id="ARBA00023125"/>
    </source>
</evidence>
<dbReference type="SMART" id="SM00530">
    <property type="entry name" value="HTH_XRE"/>
    <property type="match status" value="1"/>
</dbReference>
<organism evidence="3">
    <name type="scientific">Myoviridae sp. ct8mY9</name>
    <dbReference type="NCBI Taxonomy" id="2827664"/>
    <lineage>
        <taxon>Viruses</taxon>
        <taxon>Duplodnaviria</taxon>
        <taxon>Heunggongvirae</taxon>
        <taxon>Uroviricota</taxon>
        <taxon>Caudoviricetes</taxon>
    </lineage>
</organism>
<feature type="domain" description="HTH cro/C1-type" evidence="2">
    <location>
        <begin position="4"/>
        <end position="58"/>
    </location>
</feature>
<reference evidence="3" key="1">
    <citation type="journal article" date="2021" name="Proc. Natl. Acad. Sci. U.S.A.">
        <title>A Catalog of Tens of Thousands of Viruses from Human Metagenomes Reveals Hidden Associations with Chronic Diseases.</title>
        <authorList>
            <person name="Tisza M.J."/>
            <person name="Buck C.B."/>
        </authorList>
    </citation>
    <scope>NUCLEOTIDE SEQUENCE</scope>
    <source>
        <strain evidence="3">Ct8mY9</strain>
    </source>
</reference>
<dbReference type="EMBL" id="BK032581">
    <property type="protein sequence ID" value="DAF49359.1"/>
    <property type="molecule type" value="Genomic_DNA"/>
</dbReference>
<evidence type="ECO:0000313" key="3">
    <source>
        <dbReference type="EMBL" id="DAF49359.1"/>
    </source>
</evidence>
<accession>A0A8S5SFF2</accession>
<dbReference type="PANTHER" id="PTHR46558:SF11">
    <property type="entry name" value="HTH-TYPE TRANSCRIPTIONAL REGULATOR XRE"/>
    <property type="match status" value="1"/>
</dbReference>
<dbReference type="PANTHER" id="PTHR46558">
    <property type="entry name" value="TRACRIPTIONAL REGULATORY PROTEIN-RELATED-RELATED"/>
    <property type="match status" value="1"/>
</dbReference>
<dbReference type="InterPro" id="IPR010982">
    <property type="entry name" value="Lambda_DNA-bd_dom_sf"/>
</dbReference>
<sequence length="112" mass="13270">MNRLKKLRLEKNESLESIAKILNVTLQTISNYENEKREMTPNTILKLAEYFNVSTDYLLGKSDIRNPEEQIKQEFEFAYHKEMEGLSDEEIADALRFYKQIKYGNKENKSDN</sequence>